<sequence length="168" mass="17808">MAATIQIHELTATMAGTDKTSGTVRFKLANDQTVDANNPITIPSTGGILKRSYTKQIRLYCSAAPDTQVDNLRAYADGSNTFGASIDVYASPINPQTAFTANATTWTESTDLFDYTSAAPCDMDAYDTAAITDTGYGGDILKLQMRVGATASSGTLSAETLTFAYDEI</sequence>
<dbReference type="EMBL" id="MT141215">
    <property type="protein sequence ID" value="QJA56380.1"/>
    <property type="molecule type" value="Genomic_DNA"/>
</dbReference>
<protein>
    <submittedName>
        <fullName evidence="1">Uncharacterized protein</fullName>
    </submittedName>
</protein>
<accession>A0A6M3IFU3</accession>
<dbReference type="AlphaFoldDB" id="A0A6M3IFU3"/>
<reference evidence="1" key="1">
    <citation type="submission" date="2020-03" db="EMBL/GenBank/DDBJ databases">
        <title>The deep terrestrial virosphere.</title>
        <authorList>
            <person name="Holmfeldt K."/>
            <person name="Nilsson E."/>
            <person name="Simone D."/>
            <person name="Lopez-Fernandez M."/>
            <person name="Wu X."/>
            <person name="de Brujin I."/>
            <person name="Lundin D."/>
            <person name="Andersson A."/>
            <person name="Bertilsson S."/>
            <person name="Dopson M."/>
        </authorList>
    </citation>
    <scope>NUCLEOTIDE SEQUENCE</scope>
    <source>
        <strain evidence="2">MM415A00614</strain>
        <strain evidence="1">MM415B01864</strain>
    </source>
</reference>
<organism evidence="1">
    <name type="scientific">viral metagenome</name>
    <dbReference type="NCBI Taxonomy" id="1070528"/>
    <lineage>
        <taxon>unclassified sequences</taxon>
        <taxon>metagenomes</taxon>
        <taxon>organismal metagenomes</taxon>
    </lineage>
</organism>
<name>A0A6M3IFU3_9ZZZZ</name>
<proteinExistence type="predicted"/>
<gene>
    <name evidence="2" type="ORF">MM415A00614_0020</name>
    <name evidence="1" type="ORF">MM415B01864_0003</name>
</gene>
<evidence type="ECO:0000313" key="1">
    <source>
        <dbReference type="EMBL" id="QJA56380.1"/>
    </source>
</evidence>
<evidence type="ECO:0000313" key="2">
    <source>
        <dbReference type="EMBL" id="QJA80951.1"/>
    </source>
</evidence>
<dbReference type="EMBL" id="MT142442">
    <property type="protein sequence ID" value="QJA80951.1"/>
    <property type="molecule type" value="Genomic_DNA"/>
</dbReference>